<dbReference type="InterPro" id="IPR041082">
    <property type="entry name" value="Suv3_C_1"/>
</dbReference>
<dbReference type="PROSITE" id="PS51194">
    <property type="entry name" value="HELICASE_CTER"/>
    <property type="match status" value="1"/>
</dbReference>
<dbReference type="Pfam" id="PF18147">
    <property type="entry name" value="Suv3_C_1"/>
    <property type="match status" value="1"/>
</dbReference>
<dbReference type="InterPro" id="IPR044774">
    <property type="entry name" value="Suv3_DEXQc"/>
</dbReference>
<evidence type="ECO:0000256" key="3">
    <source>
        <dbReference type="ARBA" id="ARBA00004173"/>
    </source>
</evidence>
<evidence type="ECO:0000313" key="17">
    <source>
        <dbReference type="WBParaSite" id="ALUE_0001079701-mRNA-1"/>
    </source>
</evidence>
<dbReference type="InterPro" id="IPR027417">
    <property type="entry name" value="P-loop_NTPase"/>
</dbReference>
<evidence type="ECO:0000256" key="4">
    <source>
        <dbReference type="ARBA" id="ARBA00008708"/>
    </source>
</evidence>
<dbReference type="Pfam" id="PF18114">
    <property type="entry name" value="Suv3_N"/>
    <property type="match status" value="1"/>
</dbReference>
<dbReference type="Pfam" id="PF12513">
    <property type="entry name" value="SUV3_C"/>
    <property type="match status" value="1"/>
</dbReference>
<keyword evidence="16" id="KW-1185">Reference proteome</keyword>
<accession>A0A9J2PLH9</accession>
<dbReference type="CDD" id="cd18805">
    <property type="entry name" value="SF2_C_suv3"/>
    <property type="match status" value="1"/>
</dbReference>
<dbReference type="InterPro" id="IPR055206">
    <property type="entry name" value="DEXQc_SUV3"/>
</dbReference>
<feature type="domain" description="Helicase C-terminal" evidence="15">
    <location>
        <begin position="383"/>
        <end position="538"/>
    </location>
</feature>
<dbReference type="InterPro" id="IPR022192">
    <property type="entry name" value="SUV3_C"/>
</dbReference>
<dbReference type="GO" id="GO:0016787">
    <property type="term" value="F:hydrolase activity"/>
    <property type="evidence" value="ECO:0007669"/>
    <property type="project" value="UniProtKB-KW"/>
</dbReference>
<dbReference type="Gene3D" id="1.10.1740.140">
    <property type="match status" value="1"/>
</dbReference>
<dbReference type="Gene3D" id="3.40.50.300">
    <property type="entry name" value="P-loop containing nucleotide triphosphate hydrolases"/>
    <property type="match status" value="2"/>
</dbReference>
<dbReference type="PANTHER" id="PTHR12131:SF1">
    <property type="entry name" value="ATP-DEPENDENT RNA HELICASE SUPV3L1, MITOCHONDRIAL-RELATED"/>
    <property type="match status" value="1"/>
</dbReference>
<evidence type="ECO:0000256" key="14">
    <source>
        <dbReference type="SAM" id="MobiDB-lite"/>
    </source>
</evidence>
<dbReference type="Proteomes" id="UP000036681">
    <property type="component" value="Unplaced"/>
</dbReference>
<keyword evidence="8" id="KW-0347">Helicase</keyword>
<name>A0A9J2PLH9_ASCLU</name>
<evidence type="ECO:0000256" key="10">
    <source>
        <dbReference type="ARBA" id="ARBA00022946"/>
    </source>
</evidence>
<sequence>MVLEAAVRSRLSTVPSLSCFLFRMRRFVCVARYSHDGYPARLHTTSFYRTRIGNLPMVLEAAVRSRLSTVSSLSCFLFRMRRFVCVARYSHDGYPARLHTTSFDRTRIGNKGAGARSGRPASTANKRTVRSIEDLVTPVDVPVPKFDNQDDGLGGIVDPVDSISISMVLNEFSRRPLIRQLAEENGMNAKLFMTAFRSFRTYCLTAKPLDPAIAVTLSDIVKQEVLLLKAVFIGPTNSGKTYEALKRFREAKSGVYCGPLKLLASEVFFRTNEQGVKCDMVTGEERRYAIDNRHPSAHLSSTVEMLSTQMHVDVAVIDEIQMLRDEQRGWAWTRALLGVAADEVHLCGEASAINIVRELLNPIGEHVEVHEYKRKTSLSLAPHALGTLDNVQDGDCIVCFSRRAIFSVTKQLEKIGVKPAVIYGDLPPGTKLSQAGKFNDPNDATNVLVATDAIGMGLNLNIRRIIFYSLIRPPNGELIPNYAALQIAGRAGRFGTVYEEGKVMTVREEDMGILKEILSQPVSPIESVGIAPTFEQVRYTFCIAPVNPDEKLAASAFVKMARRFSSGQALTFDWLCGVIGWPISPPEKLIDLVRLEQVYGIVDVYLWLSLRFPDMFPDETEVRTLERQLDLVIEDGVTRIIELLGVDNAKEASEAKKLAEKMKTEKEKADFEDSLEDAVTETEVNEAEKQPLKLPGKRKGKRKSITDVVMARGVITAKELEELRAELRREEVEKLRRKK</sequence>
<evidence type="ECO:0000256" key="8">
    <source>
        <dbReference type="ARBA" id="ARBA00022806"/>
    </source>
</evidence>
<dbReference type="GO" id="GO:0045025">
    <property type="term" value="C:mitochondrial degradosome"/>
    <property type="evidence" value="ECO:0007669"/>
    <property type="project" value="TreeGrafter"/>
</dbReference>
<feature type="compositionally biased region" description="Acidic residues" evidence="14">
    <location>
        <begin position="672"/>
        <end position="685"/>
    </location>
</feature>
<reference evidence="17" key="1">
    <citation type="submission" date="2023-03" db="UniProtKB">
        <authorList>
            <consortium name="WormBaseParasite"/>
        </authorList>
    </citation>
    <scope>IDENTIFICATION</scope>
</reference>
<dbReference type="FunFam" id="3.40.50.300:FF:000269">
    <property type="entry name" value="ATP-dependent RNA helicase SUPV3L1, mitochondrial"/>
    <property type="match status" value="1"/>
</dbReference>
<comment type="similarity">
    <text evidence="4">Belongs to the helicase family.</text>
</comment>
<dbReference type="Pfam" id="PF22527">
    <property type="entry name" value="DEXQc_Suv3"/>
    <property type="match status" value="1"/>
</dbReference>
<evidence type="ECO:0000256" key="2">
    <source>
        <dbReference type="ARBA" id="ARBA00001946"/>
    </source>
</evidence>
<comment type="catalytic activity">
    <reaction evidence="12">
        <text>ATP + H2O = ADP + phosphate + H(+)</text>
        <dbReference type="Rhea" id="RHEA:13065"/>
        <dbReference type="ChEBI" id="CHEBI:15377"/>
        <dbReference type="ChEBI" id="CHEBI:15378"/>
        <dbReference type="ChEBI" id="CHEBI:30616"/>
        <dbReference type="ChEBI" id="CHEBI:43474"/>
        <dbReference type="ChEBI" id="CHEBI:456216"/>
        <dbReference type="EC" id="3.6.4.13"/>
    </reaction>
</comment>
<evidence type="ECO:0000256" key="1">
    <source>
        <dbReference type="ARBA" id="ARBA00001936"/>
    </source>
</evidence>
<keyword evidence="13" id="KW-0175">Coiled coil</keyword>
<dbReference type="SUPFAM" id="SSF52540">
    <property type="entry name" value="P-loop containing nucleoside triphosphate hydrolases"/>
    <property type="match status" value="1"/>
</dbReference>
<evidence type="ECO:0000256" key="7">
    <source>
        <dbReference type="ARBA" id="ARBA00022801"/>
    </source>
</evidence>
<dbReference type="InterPro" id="IPR001650">
    <property type="entry name" value="Helicase_C-like"/>
</dbReference>
<keyword evidence="10" id="KW-0809">Transit peptide</keyword>
<evidence type="ECO:0000259" key="15">
    <source>
        <dbReference type="PROSITE" id="PS51194"/>
    </source>
</evidence>
<dbReference type="GO" id="GO:0003724">
    <property type="term" value="F:RNA helicase activity"/>
    <property type="evidence" value="ECO:0007669"/>
    <property type="project" value="UniProtKB-EC"/>
</dbReference>
<dbReference type="PANTHER" id="PTHR12131">
    <property type="entry name" value="ATP-DEPENDENT RNA AND DNA HELICASE"/>
    <property type="match status" value="1"/>
</dbReference>
<evidence type="ECO:0000256" key="6">
    <source>
        <dbReference type="ARBA" id="ARBA00022741"/>
    </source>
</evidence>
<keyword evidence="6" id="KW-0547">Nucleotide-binding</keyword>
<keyword evidence="11" id="KW-0496">Mitochondrion</keyword>
<keyword evidence="9" id="KW-0067">ATP-binding</keyword>
<dbReference type="CDD" id="cd17913">
    <property type="entry name" value="DEXQc_Suv3"/>
    <property type="match status" value="1"/>
</dbReference>
<feature type="region of interest" description="Disordered" evidence="14">
    <location>
        <begin position="668"/>
        <end position="701"/>
    </location>
</feature>
<comment type="subcellular location">
    <subcellularLocation>
        <location evidence="3">Mitochondrion</location>
    </subcellularLocation>
</comment>
<dbReference type="GO" id="GO:0000965">
    <property type="term" value="P:mitochondrial RNA 3'-end processing"/>
    <property type="evidence" value="ECO:0007669"/>
    <property type="project" value="TreeGrafter"/>
</dbReference>
<dbReference type="InterPro" id="IPR050699">
    <property type="entry name" value="RNA-DNA_Helicase"/>
</dbReference>
<dbReference type="InterPro" id="IPR041453">
    <property type="entry name" value="Suv3_N"/>
</dbReference>
<dbReference type="EC" id="3.6.4.13" evidence="5"/>
<feature type="coiled-coil region" evidence="13">
    <location>
        <begin position="710"/>
        <end position="738"/>
    </location>
</feature>
<dbReference type="Pfam" id="PF00271">
    <property type="entry name" value="Helicase_C"/>
    <property type="match status" value="1"/>
</dbReference>
<proteinExistence type="inferred from homology"/>
<evidence type="ECO:0000256" key="9">
    <source>
        <dbReference type="ARBA" id="ARBA00022840"/>
    </source>
</evidence>
<comment type="cofactor">
    <cofactor evidence="2">
        <name>Mg(2+)</name>
        <dbReference type="ChEBI" id="CHEBI:18420"/>
    </cofactor>
</comment>
<comment type="cofactor">
    <cofactor evidence="1">
        <name>Mn(2+)</name>
        <dbReference type="ChEBI" id="CHEBI:29035"/>
    </cofactor>
</comment>
<organism evidence="16 17">
    <name type="scientific">Ascaris lumbricoides</name>
    <name type="common">Giant roundworm</name>
    <dbReference type="NCBI Taxonomy" id="6252"/>
    <lineage>
        <taxon>Eukaryota</taxon>
        <taxon>Metazoa</taxon>
        <taxon>Ecdysozoa</taxon>
        <taxon>Nematoda</taxon>
        <taxon>Chromadorea</taxon>
        <taxon>Rhabditida</taxon>
        <taxon>Spirurina</taxon>
        <taxon>Ascaridomorpha</taxon>
        <taxon>Ascaridoidea</taxon>
        <taxon>Ascarididae</taxon>
        <taxon>Ascaris</taxon>
    </lineage>
</organism>
<dbReference type="GO" id="GO:0005524">
    <property type="term" value="F:ATP binding"/>
    <property type="evidence" value="ECO:0007669"/>
    <property type="project" value="UniProtKB-KW"/>
</dbReference>
<evidence type="ECO:0000256" key="5">
    <source>
        <dbReference type="ARBA" id="ARBA00012552"/>
    </source>
</evidence>
<keyword evidence="7" id="KW-0378">Hydrolase</keyword>
<evidence type="ECO:0000313" key="16">
    <source>
        <dbReference type="Proteomes" id="UP000036681"/>
    </source>
</evidence>
<evidence type="ECO:0000256" key="13">
    <source>
        <dbReference type="SAM" id="Coils"/>
    </source>
</evidence>
<dbReference type="Gene3D" id="1.20.272.40">
    <property type="match status" value="1"/>
</dbReference>
<protein>
    <recommendedName>
        <fullName evidence="5">RNA helicase</fullName>
        <ecNumber evidence="5">3.6.4.13</ecNumber>
    </recommendedName>
</protein>
<dbReference type="SMART" id="SM00490">
    <property type="entry name" value="HELICc"/>
    <property type="match status" value="1"/>
</dbReference>
<evidence type="ECO:0000256" key="12">
    <source>
        <dbReference type="ARBA" id="ARBA00047984"/>
    </source>
</evidence>
<dbReference type="FunFam" id="3.40.50.300:FF:000446">
    <property type="entry name" value="ATP-dependent RNA helicase SUPV3L1, mitochondrial"/>
    <property type="match status" value="1"/>
</dbReference>
<dbReference type="AlphaFoldDB" id="A0A9J2PLH9"/>
<evidence type="ECO:0000256" key="11">
    <source>
        <dbReference type="ARBA" id="ARBA00023128"/>
    </source>
</evidence>
<dbReference type="WBParaSite" id="ALUE_0001079701-mRNA-1">
    <property type="protein sequence ID" value="ALUE_0001079701-mRNA-1"/>
    <property type="gene ID" value="ALUE_0001079701"/>
</dbReference>